<feature type="transmembrane region" description="Helical" evidence="12">
    <location>
        <begin position="324"/>
        <end position="350"/>
    </location>
</feature>
<evidence type="ECO:0000256" key="3">
    <source>
        <dbReference type="ARBA" id="ARBA00022448"/>
    </source>
</evidence>
<keyword evidence="6 12" id="KW-0812">Transmembrane</keyword>
<comment type="subcellular location">
    <subcellularLocation>
        <location evidence="1">Cell membrane</location>
        <topology evidence="1">Multi-pass membrane protein</topology>
    </subcellularLocation>
</comment>
<comment type="similarity">
    <text evidence="2">Belongs to the monovalent cation:proton antiporter 1 (CPA1) transporter (TC 2.A.36) family.</text>
</comment>
<comment type="caution">
    <text evidence="14">The sequence shown here is derived from an EMBL/GenBank/DDBJ whole genome shotgun (WGS) entry which is preliminary data.</text>
</comment>
<dbReference type="InterPro" id="IPR018422">
    <property type="entry name" value="Cation/H_exchanger_CPA1"/>
</dbReference>
<dbReference type="EMBL" id="JBHRTR010000048">
    <property type="protein sequence ID" value="MFC3230611.1"/>
    <property type="molecule type" value="Genomic_DNA"/>
</dbReference>
<feature type="transmembrane region" description="Helical" evidence="12">
    <location>
        <begin position="294"/>
        <end position="318"/>
    </location>
</feature>
<keyword evidence="7 12" id="KW-1133">Transmembrane helix</keyword>
<dbReference type="InterPro" id="IPR006153">
    <property type="entry name" value="Cation/H_exchanger_TM"/>
</dbReference>
<evidence type="ECO:0000259" key="13">
    <source>
        <dbReference type="Pfam" id="PF00999"/>
    </source>
</evidence>
<keyword evidence="8" id="KW-0915">Sodium</keyword>
<feature type="transmembrane region" description="Helical" evidence="12">
    <location>
        <begin position="38"/>
        <end position="57"/>
    </location>
</feature>
<proteinExistence type="inferred from homology"/>
<evidence type="ECO:0000256" key="1">
    <source>
        <dbReference type="ARBA" id="ARBA00004651"/>
    </source>
</evidence>
<organism evidence="14 15">
    <name type="scientific">Marinibaculum pumilum</name>
    <dbReference type="NCBI Taxonomy" id="1766165"/>
    <lineage>
        <taxon>Bacteria</taxon>
        <taxon>Pseudomonadati</taxon>
        <taxon>Pseudomonadota</taxon>
        <taxon>Alphaproteobacteria</taxon>
        <taxon>Rhodospirillales</taxon>
        <taxon>Rhodospirillaceae</taxon>
        <taxon>Marinibaculum</taxon>
    </lineage>
</organism>
<feature type="transmembrane region" description="Helical" evidence="12">
    <location>
        <begin position="77"/>
        <end position="94"/>
    </location>
</feature>
<dbReference type="Proteomes" id="UP001595528">
    <property type="component" value="Unassembled WGS sequence"/>
</dbReference>
<dbReference type="PANTHER" id="PTHR10110:SF195">
    <property type="entry name" value="NA(+)_H(+) ANTIPORTER NHAS2"/>
    <property type="match status" value="1"/>
</dbReference>
<keyword evidence="15" id="KW-1185">Reference proteome</keyword>
<evidence type="ECO:0000256" key="2">
    <source>
        <dbReference type="ARBA" id="ARBA00007367"/>
    </source>
</evidence>
<feature type="domain" description="Cation/H+ exchanger transmembrane" evidence="13">
    <location>
        <begin position="19"/>
        <end position="413"/>
    </location>
</feature>
<evidence type="ECO:0000256" key="9">
    <source>
        <dbReference type="ARBA" id="ARBA00023065"/>
    </source>
</evidence>
<gene>
    <name evidence="14" type="ORF">ACFOGJ_25410</name>
</gene>
<feature type="transmembrane region" description="Helical" evidence="12">
    <location>
        <begin position="209"/>
        <end position="228"/>
    </location>
</feature>
<evidence type="ECO:0000256" key="5">
    <source>
        <dbReference type="ARBA" id="ARBA00022475"/>
    </source>
</evidence>
<dbReference type="Pfam" id="PF00999">
    <property type="entry name" value="Na_H_Exchanger"/>
    <property type="match status" value="1"/>
</dbReference>
<dbReference type="RefSeq" id="WP_379905940.1">
    <property type="nucleotide sequence ID" value="NZ_JBHRTR010000048.1"/>
</dbReference>
<dbReference type="Gene3D" id="6.10.140.1330">
    <property type="match status" value="1"/>
</dbReference>
<evidence type="ECO:0000256" key="10">
    <source>
        <dbReference type="ARBA" id="ARBA00023136"/>
    </source>
</evidence>
<protein>
    <submittedName>
        <fullName evidence="14">Cation:proton antiporter</fullName>
    </submittedName>
</protein>
<feature type="transmembrane region" description="Helical" evidence="12">
    <location>
        <begin position="265"/>
        <end position="282"/>
    </location>
</feature>
<evidence type="ECO:0000313" key="14">
    <source>
        <dbReference type="EMBL" id="MFC3230611.1"/>
    </source>
</evidence>
<feature type="transmembrane region" description="Helical" evidence="12">
    <location>
        <begin position="137"/>
        <end position="157"/>
    </location>
</feature>
<feature type="transmembrane region" description="Helical" evidence="12">
    <location>
        <begin position="388"/>
        <end position="412"/>
    </location>
</feature>
<accession>A0ABV7L7H7</accession>
<feature type="transmembrane region" description="Helical" evidence="12">
    <location>
        <begin position="240"/>
        <end position="259"/>
    </location>
</feature>
<reference evidence="15" key="1">
    <citation type="journal article" date="2019" name="Int. J. Syst. Evol. Microbiol.">
        <title>The Global Catalogue of Microorganisms (GCM) 10K type strain sequencing project: providing services to taxonomists for standard genome sequencing and annotation.</title>
        <authorList>
            <consortium name="The Broad Institute Genomics Platform"/>
            <consortium name="The Broad Institute Genome Sequencing Center for Infectious Disease"/>
            <person name="Wu L."/>
            <person name="Ma J."/>
        </authorList>
    </citation>
    <scope>NUCLEOTIDE SEQUENCE [LARGE SCALE GENOMIC DNA]</scope>
    <source>
        <strain evidence="15">KCTC 42964</strain>
    </source>
</reference>
<keyword evidence="3" id="KW-0813">Transport</keyword>
<evidence type="ECO:0000256" key="6">
    <source>
        <dbReference type="ARBA" id="ARBA00022692"/>
    </source>
</evidence>
<feature type="transmembrane region" description="Helical" evidence="12">
    <location>
        <begin position="106"/>
        <end position="131"/>
    </location>
</feature>
<feature type="transmembrane region" description="Helical" evidence="12">
    <location>
        <begin position="6"/>
        <end position="26"/>
    </location>
</feature>
<feature type="transmembrane region" description="Helical" evidence="12">
    <location>
        <begin position="178"/>
        <end position="197"/>
    </location>
</feature>
<keyword evidence="5" id="KW-1003">Cell membrane</keyword>
<keyword evidence="10 12" id="KW-0472">Membrane</keyword>
<keyword evidence="11" id="KW-0739">Sodium transport</keyword>
<evidence type="ECO:0000256" key="11">
    <source>
        <dbReference type="ARBA" id="ARBA00023201"/>
    </source>
</evidence>
<evidence type="ECO:0000256" key="12">
    <source>
        <dbReference type="SAM" id="Phobius"/>
    </source>
</evidence>
<sequence length="430" mass="44714">MQPQTALDVFDTAAILVVLAAALGYLNHRFLRLPHTIGLTVMGAIASVVIVVADRFVGIGLSTAASGFLENVDFSDTLLEGMLSFLLFAGAMTVDLEHLKRSRWTILVSATVGVILSTLIVGVGFWLILGAMGLDLALIWCLVFGALISPTDPVAVLGLVRAAGVNKYLEARMTGESLFNDGVGVVVFAILLSVATGSESFSAVKAAELFVLEAGGGVALGLVLGIAGNRLMRGIDEHNIEILITLAVVMGGYALASALHVSGPVAMAVAGLLVGNHGVTHAMSEHTAQRQTDFWSLVDELLNSVLFLLIGLEALLILGHPRDLIGGLAAIPLVLAARALSLGLPVVALGRMAPFRGGVFPFLVWGGLRGGISIALALSLPAGPERDIVLGATYMVVIFSVVVQGLTIGTVVRRFMKEPDEAESKGGEAA</sequence>
<evidence type="ECO:0000256" key="7">
    <source>
        <dbReference type="ARBA" id="ARBA00022989"/>
    </source>
</evidence>
<dbReference type="PANTHER" id="PTHR10110">
    <property type="entry name" value="SODIUM/HYDROGEN EXCHANGER"/>
    <property type="match status" value="1"/>
</dbReference>
<evidence type="ECO:0000256" key="8">
    <source>
        <dbReference type="ARBA" id="ARBA00023053"/>
    </source>
</evidence>
<keyword evidence="9" id="KW-0406">Ion transport</keyword>
<evidence type="ECO:0000256" key="4">
    <source>
        <dbReference type="ARBA" id="ARBA00022449"/>
    </source>
</evidence>
<evidence type="ECO:0000313" key="15">
    <source>
        <dbReference type="Proteomes" id="UP001595528"/>
    </source>
</evidence>
<name>A0ABV7L7H7_9PROT</name>
<feature type="transmembrane region" description="Helical" evidence="12">
    <location>
        <begin position="362"/>
        <end position="382"/>
    </location>
</feature>
<keyword evidence="4" id="KW-0050">Antiport</keyword>